<feature type="compositionally biased region" description="Polar residues" evidence="1">
    <location>
        <begin position="117"/>
        <end position="130"/>
    </location>
</feature>
<dbReference type="Proteomes" id="UP000507470">
    <property type="component" value="Unassembled WGS sequence"/>
</dbReference>
<proteinExistence type="predicted"/>
<gene>
    <name evidence="2" type="ORF">MCOR_25719</name>
</gene>
<evidence type="ECO:0000256" key="1">
    <source>
        <dbReference type="SAM" id="MobiDB-lite"/>
    </source>
</evidence>
<dbReference type="EMBL" id="CACVKT020004586">
    <property type="protein sequence ID" value="CAC5390633.1"/>
    <property type="molecule type" value="Genomic_DNA"/>
</dbReference>
<accession>A0A6J8C333</accession>
<feature type="region of interest" description="Disordered" evidence="1">
    <location>
        <begin position="111"/>
        <end position="138"/>
    </location>
</feature>
<evidence type="ECO:0000313" key="3">
    <source>
        <dbReference type="Proteomes" id="UP000507470"/>
    </source>
</evidence>
<organism evidence="2 3">
    <name type="scientific">Mytilus coruscus</name>
    <name type="common">Sea mussel</name>
    <dbReference type="NCBI Taxonomy" id="42192"/>
    <lineage>
        <taxon>Eukaryota</taxon>
        <taxon>Metazoa</taxon>
        <taxon>Spiralia</taxon>
        <taxon>Lophotrochozoa</taxon>
        <taxon>Mollusca</taxon>
        <taxon>Bivalvia</taxon>
        <taxon>Autobranchia</taxon>
        <taxon>Pteriomorphia</taxon>
        <taxon>Mytilida</taxon>
        <taxon>Mytiloidea</taxon>
        <taxon>Mytilidae</taxon>
        <taxon>Mytilinae</taxon>
        <taxon>Mytilus</taxon>
    </lineage>
</organism>
<protein>
    <recommendedName>
        <fullName evidence="4">Endonuclease/exonuclease/phosphatase domain-containing protein</fullName>
    </recommendedName>
</protein>
<evidence type="ECO:0008006" key="4">
    <source>
        <dbReference type="Google" id="ProtNLM"/>
    </source>
</evidence>
<dbReference type="AlphaFoldDB" id="A0A6J8C333"/>
<sequence>MKQKDNFQMYMSTATYELTKAKLPIILKNYTDNRCLAISTHRVLDLNIAEEDTRFRVLNQLKTGKAGNKLKITIVNLFIENILPKIKESINANCNNLNELNYRIKNSIDRNKKTGSVEHQQMTAKSPKPTSESEESVRTNQIEAITYKGMQAETESIEICPVCQKPAEGQTQIIETSLSAHYPTDSFQPEKDSHEKQARANINVPHLNDLDTHKKETKEASKGASMNKFEEAHTIVFCGGMNDILLKERNNSHDTKLTKFVKTNKLNIHQEMITNSMPTFYHNDSKSTSQIDYISSNNDVINTAMVMEHDPMHSSTHLPIIANLTKRLKTEAKKGKKSHTTYKLLCSLADR</sequence>
<keyword evidence="3" id="KW-1185">Reference proteome</keyword>
<evidence type="ECO:0000313" key="2">
    <source>
        <dbReference type="EMBL" id="CAC5390633.1"/>
    </source>
</evidence>
<reference evidence="2 3" key="1">
    <citation type="submission" date="2020-06" db="EMBL/GenBank/DDBJ databases">
        <authorList>
            <person name="Li R."/>
            <person name="Bekaert M."/>
        </authorList>
    </citation>
    <scope>NUCLEOTIDE SEQUENCE [LARGE SCALE GENOMIC DNA]</scope>
    <source>
        <strain evidence="3">wild</strain>
    </source>
</reference>
<name>A0A6J8C333_MYTCO</name>